<keyword evidence="12" id="KW-0456">Lyase</keyword>
<dbReference type="Proteomes" id="UP001183794">
    <property type="component" value="Unassembled WGS sequence"/>
</dbReference>
<evidence type="ECO:0000313" key="12">
    <source>
        <dbReference type="EMBL" id="MDR7345931.1"/>
    </source>
</evidence>
<evidence type="ECO:0000313" key="13">
    <source>
        <dbReference type="Proteomes" id="UP001183794"/>
    </source>
</evidence>
<evidence type="ECO:0000259" key="10">
    <source>
        <dbReference type="Pfam" id="PF00925"/>
    </source>
</evidence>
<keyword evidence="2 9" id="KW-0686">Riboflavin biosynthesis</keyword>
<evidence type="ECO:0000256" key="2">
    <source>
        <dbReference type="ARBA" id="ARBA00022619"/>
    </source>
</evidence>
<keyword evidence="3 9" id="KW-0479">Metal-binding</keyword>
<feature type="active site" description="Proton acceptor" evidence="9">
    <location>
        <position position="123"/>
    </location>
</feature>
<reference evidence="12 13" key="1">
    <citation type="submission" date="2023-07" db="EMBL/GenBank/DDBJ databases">
        <title>Sequencing the genomes of 1000 actinobacteria strains.</title>
        <authorList>
            <person name="Klenk H.-P."/>
        </authorList>
    </citation>
    <scope>NUCLEOTIDE SEQUENCE [LARGE SCALE GENOMIC DNA]</scope>
    <source>
        <strain evidence="12 13">DSM 22966</strain>
    </source>
</reference>
<feature type="binding site" evidence="9">
    <location>
        <begin position="44"/>
        <end position="48"/>
    </location>
    <ligand>
        <name>GTP</name>
        <dbReference type="ChEBI" id="CHEBI:37565"/>
    </ligand>
</feature>
<evidence type="ECO:0000256" key="5">
    <source>
        <dbReference type="ARBA" id="ARBA00022801"/>
    </source>
</evidence>
<dbReference type="Gene3D" id="3.40.50.10990">
    <property type="entry name" value="GTP cyclohydrolase II"/>
    <property type="match status" value="1"/>
</dbReference>
<feature type="domain" description="Bacterial bifunctional deaminase-reductase C-terminal" evidence="11">
    <location>
        <begin position="216"/>
        <end position="396"/>
    </location>
</feature>
<dbReference type="Gene3D" id="3.40.430.10">
    <property type="entry name" value="Dihydrofolate Reductase, subunit A"/>
    <property type="match status" value="1"/>
</dbReference>
<dbReference type="InterPro" id="IPR000926">
    <property type="entry name" value="RibA"/>
</dbReference>
<comment type="similarity">
    <text evidence="9">Belongs to the GTP cyclohydrolase II family.</text>
</comment>
<dbReference type="PANTHER" id="PTHR21327">
    <property type="entry name" value="GTP CYCLOHYDROLASE II-RELATED"/>
    <property type="match status" value="1"/>
</dbReference>
<keyword evidence="4 9" id="KW-0547">Nucleotide-binding</keyword>
<feature type="binding site" evidence="9">
    <location>
        <position position="62"/>
    </location>
    <ligand>
        <name>Zn(2+)</name>
        <dbReference type="ChEBI" id="CHEBI:29105"/>
        <note>catalytic</note>
    </ligand>
</feature>
<evidence type="ECO:0000256" key="6">
    <source>
        <dbReference type="ARBA" id="ARBA00022833"/>
    </source>
</evidence>
<comment type="function">
    <text evidence="9">Catalyzes the conversion of GTP to 2,5-diamino-6-ribosylamino-4(3H)-pyrimidinone 5'-phosphate (DARP), formate and pyrophosphate.</text>
</comment>
<feature type="active site" description="Nucleophile" evidence="9">
    <location>
        <position position="125"/>
    </location>
</feature>
<evidence type="ECO:0000256" key="7">
    <source>
        <dbReference type="ARBA" id="ARBA00023134"/>
    </source>
</evidence>
<dbReference type="SUPFAM" id="SSF142695">
    <property type="entry name" value="RibA-like"/>
    <property type="match status" value="1"/>
</dbReference>
<comment type="pathway">
    <text evidence="1 9">Cofactor biosynthesis; riboflavin biosynthesis; 5-amino-6-(D-ribitylamino)uracil from GTP: step 1/4.</text>
</comment>
<dbReference type="InterPro" id="IPR032677">
    <property type="entry name" value="GTP_cyclohydro_II"/>
</dbReference>
<keyword evidence="6 9" id="KW-0862">Zinc</keyword>
<keyword evidence="5 9" id="KW-0378">Hydrolase</keyword>
<evidence type="ECO:0000256" key="3">
    <source>
        <dbReference type="ARBA" id="ARBA00022723"/>
    </source>
</evidence>
<evidence type="ECO:0000256" key="9">
    <source>
        <dbReference type="HAMAP-Rule" id="MF_00179"/>
    </source>
</evidence>
<dbReference type="PANTHER" id="PTHR21327:SF18">
    <property type="entry name" value="3,4-DIHYDROXY-2-BUTANONE 4-PHOSPHATE SYNTHASE"/>
    <property type="match status" value="1"/>
</dbReference>
<feature type="binding site" evidence="9">
    <location>
        <position position="60"/>
    </location>
    <ligand>
        <name>Zn(2+)</name>
        <dbReference type="ChEBI" id="CHEBI:29105"/>
        <note>catalytic</note>
    </ligand>
</feature>
<dbReference type="InterPro" id="IPR002734">
    <property type="entry name" value="RibDG_C"/>
</dbReference>
<feature type="binding site" evidence="9">
    <location>
        <position position="151"/>
    </location>
    <ligand>
        <name>GTP</name>
        <dbReference type="ChEBI" id="CHEBI:37565"/>
    </ligand>
</feature>
<feature type="binding site" evidence="9">
    <location>
        <position position="111"/>
    </location>
    <ligand>
        <name>GTP</name>
        <dbReference type="ChEBI" id="CHEBI:37565"/>
    </ligand>
</feature>
<keyword evidence="7 9" id="KW-0342">GTP-binding</keyword>
<sequence length="453" mass="48808">MVGPPSSLPTDHGTFTLRAYTFNGVTHVAMTMGDPASSDAPLVRMHSECLTGDVLGSHRCDCGDQLEAALQAISSAGAGILLYLRGQEGRGIGLDNKLRAYALQDTEGLDTVEANRALGLPDDARDYRVAAEMLRHLGTQRIRLLSSNPAKSDALTEHGITVVQRLNLQLPDRPENSAYLQSKRQRMNHDVPNGHPELDHSLELDVYKTIATHDEVIAQLAQSEDGFIAARTGDAEFVSGELDRRHLHCMRAAVGAVLVGVGTVAADNPQLTVRAVEGENPVRVVLDPRARVPRDSTVLQSDDAPTLWLVGADVQINEQLADHVTVAQLPQSSADKIDPHAVIALIRKHVSGSILIEGGGQTVSEFLSAEALDRLFLTKAPVLIGDGVPGIRFEGSGQMSKALRYPFRRYIFGQDVCTEYMLSPAAREHSAQMPAQLRGVQNADVVAEAQPSA</sequence>
<comment type="caution">
    <text evidence="12">The sequence shown here is derived from an EMBL/GenBank/DDBJ whole genome shotgun (WGS) entry which is preliminary data.</text>
</comment>
<dbReference type="GO" id="GO:0008686">
    <property type="term" value="F:3,4-dihydroxy-2-butanone-4-phosphate synthase activity"/>
    <property type="evidence" value="ECO:0007669"/>
    <property type="project" value="UniProtKB-EC"/>
</dbReference>
<dbReference type="InterPro" id="IPR036144">
    <property type="entry name" value="RibA-like_sf"/>
</dbReference>
<dbReference type="NCBIfam" id="NF001591">
    <property type="entry name" value="PRK00393.1"/>
    <property type="match status" value="1"/>
</dbReference>
<feature type="binding site" evidence="9">
    <location>
        <position position="49"/>
    </location>
    <ligand>
        <name>Zn(2+)</name>
        <dbReference type="ChEBI" id="CHEBI:29105"/>
        <note>catalytic</note>
    </ligand>
</feature>
<evidence type="ECO:0000259" key="11">
    <source>
        <dbReference type="Pfam" id="PF01872"/>
    </source>
</evidence>
<dbReference type="GO" id="GO:0003935">
    <property type="term" value="F:GTP cyclohydrolase II activity"/>
    <property type="evidence" value="ECO:0007669"/>
    <property type="project" value="UniProtKB-EC"/>
</dbReference>
<comment type="catalytic activity">
    <reaction evidence="8 9">
        <text>GTP + 4 H2O = 2,5-diamino-6-hydroxy-4-(5-phosphoribosylamino)-pyrimidine + formate + 2 phosphate + 3 H(+)</text>
        <dbReference type="Rhea" id="RHEA:23704"/>
        <dbReference type="ChEBI" id="CHEBI:15377"/>
        <dbReference type="ChEBI" id="CHEBI:15378"/>
        <dbReference type="ChEBI" id="CHEBI:15740"/>
        <dbReference type="ChEBI" id="CHEBI:37565"/>
        <dbReference type="ChEBI" id="CHEBI:43474"/>
        <dbReference type="ChEBI" id="CHEBI:58614"/>
        <dbReference type="EC" id="3.5.4.25"/>
    </reaction>
</comment>
<feature type="domain" description="GTP cyclohydrolase II" evidence="10">
    <location>
        <begin position="7"/>
        <end position="166"/>
    </location>
</feature>
<accession>A0ABU2AY13</accession>
<keyword evidence="13" id="KW-1185">Reference proteome</keyword>
<dbReference type="Pfam" id="PF01872">
    <property type="entry name" value="RibD_C"/>
    <property type="match status" value="1"/>
</dbReference>
<protein>
    <recommendedName>
        <fullName evidence="9">GTP cyclohydrolase-2</fullName>
        <ecNumber evidence="9">3.5.4.25</ecNumber>
    </recommendedName>
    <alternativeName>
        <fullName evidence="9">GTP cyclohydrolase II</fullName>
    </alternativeName>
</protein>
<name>A0ABU2AY13_9MICC</name>
<evidence type="ECO:0000256" key="8">
    <source>
        <dbReference type="ARBA" id="ARBA00049295"/>
    </source>
</evidence>
<dbReference type="SUPFAM" id="SSF53597">
    <property type="entry name" value="Dihydrofolate reductase-like"/>
    <property type="match status" value="1"/>
</dbReference>
<evidence type="ECO:0000256" key="4">
    <source>
        <dbReference type="ARBA" id="ARBA00022741"/>
    </source>
</evidence>
<organism evidence="12 13">
    <name type="scientific">Enteractinococcus fodinae</name>
    <dbReference type="NCBI Taxonomy" id="684663"/>
    <lineage>
        <taxon>Bacteria</taxon>
        <taxon>Bacillati</taxon>
        <taxon>Actinomycetota</taxon>
        <taxon>Actinomycetes</taxon>
        <taxon>Micrococcales</taxon>
        <taxon>Micrococcaceae</taxon>
    </lineage>
</organism>
<dbReference type="CDD" id="cd00641">
    <property type="entry name" value="GTP_cyclohydro2"/>
    <property type="match status" value="1"/>
</dbReference>
<feature type="binding site" evidence="9">
    <location>
        <begin position="88"/>
        <end position="90"/>
    </location>
    <ligand>
        <name>GTP</name>
        <dbReference type="ChEBI" id="CHEBI:37565"/>
    </ligand>
</feature>
<gene>
    <name evidence="9" type="primary">ribA</name>
    <name evidence="12" type="ORF">J2S62_000188</name>
</gene>
<feature type="binding site" evidence="9">
    <location>
        <position position="146"/>
    </location>
    <ligand>
        <name>GTP</name>
        <dbReference type="ChEBI" id="CHEBI:37565"/>
    </ligand>
</feature>
<dbReference type="EMBL" id="JAVDYJ010000001">
    <property type="protein sequence ID" value="MDR7345931.1"/>
    <property type="molecule type" value="Genomic_DNA"/>
</dbReference>
<evidence type="ECO:0000256" key="1">
    <source>
        <dbReference type="ARBA" id="ARBA00004853"/>
    </source>
</evidence>
<dbReference type="EC" id="3.5.4.25" evidence="9"/>
<dbReference type="Pfam" id="PF00925">
    <property type="entry name" value="GTP_cyclohydro2"/>
    <property type="match status" value="1"/>
</dbReference>
<dbReference type="HAMAP" id="MF_00179">
    <property type="entry name" value="RibA"/>
    <property type="match status" value="1"/>
</dbReference>
<dbReference type="InterPro" id="IPR024072">
    <property type="entry name" value="DHFR-like_dom_sf"/>
</dbReference>
<comment type="cofactor">
    <cofactor evidence="9">
        <name>Zn(2+)</name>
        <dbReference type="ChEBI" id="CHEBI:29105"/>
    </cofactor>
    <text evidence="9">Binds 1 zinc ion per subunit.</text>
</comment>
<feature type="binding site" evidence="9">
    <location>
        <position position="65"/>
    </location>
    <ligand>
        <name>GTP</name>
        <dbReference type="ChEBI" id="CHEBI:37565"/>
    </ligand>
</feature>
<proteinExistence type="inferred from homology"/>